<protein>
    <recommendedName>
        <fullName evidence="14 15">Dihydroxy-acid dehydratase</fullName>
        <shortName evidence="15">DAD</shortName>
        <ecNumber evidence="14 15">4.2.1.9</ecNumber>
    </recommendedName>
</protein>
<dbReference type="EC" id="4.2.1.9" evidence="14 15"/>
<evidence type="ECO:0000256" key="14">
    <source>
        <dbReference type="ARBA" id="ARBA00029490"/>
    </source>
</evidence>
<reference evidence="19" key="1">
    <citation type="submission" date="2016-09" db="EMBL/GenBank/DDBJ databases">
        <authorList>
            <person name="Koehorst J."/>
        </authorList>
    </citation>
    <scope>NUCLEOTIDE SEQUENCE [LARGE SCALE GENOMIC DNA]</scope>
</reference>
<evidence type="ECO:0000256" key="11">
    <source>
        <dbReference type="ARBA" id="ARBA00029304"/>
    </source>
</evidence>
<comment type="catalytic activity">
    <reaction evidence="11">
        <text>(2R)-2,3-dihydroxy-3-methylbutanoate = 3-methyl-2-oxobutanoate + H2O</text>
        <dbReference type="Rhea" id="RHEA:24809"/>
        <dbReference type="ChEBI" id="CHEBI:11851"/>
        <dbReference type="ChEBI" id="CHEBI:15377"/>
        <dbReference type="ChEBI" id="CHEBI:49072"/>
        <dbReference type="EC" id="4.2.1.9"/>
    </reaction>
    <physiologicalReaction direction="left-to-right" evidence="11">
        <dbReference type="Rhea" id="RHEA:24810"/>
    </physiologicalReaction>
</comment>
<feature type="binding site" evidence="15">
    <location>
        <position position="78"/>
    </location>
    <ligand>
        <name>Mg(2+)</name>
        <dbReference type="ChEBI" id="CHEBI:18420"/>
    </ligand>
</feature>
<dbReference type="SUPFAM" id="SSF52016">
    <property type="entry name" value="LeuD/IlvD-like"/>
    <property type="match status" value="1"/>
</dbReference>
<dbReference type="GO" id="GO:0009099">
    <property type="term" value="P:L-valine biosynthetic process"/>
    <property type="evidence" value="ECO:0007669"/>
    <property type="project" value="UniProtKB-UniRule"/>
</dbReference>
<comment type="cofactor">
    <cofactor evidence="15">
        <name>[2Fe-2S] cluster</name>
        <dbReference type="ChEBI" id="CHEBI:190135"/>
    </cofactor>
    <text evidence="15">Binds 1 [2Fe-2S] cluster per subunit. This cluster acts as a Lewis acid cofactor.</text>
</comment>
<keyword evidence="5 15" id="KW-0479">Metal-binding</keyword>
<dbReference type="GO" id="GO:0009097">
    <property type="term" value="P:isoleucine biosynthetic process"/>
    <property type="evidence" value="ECO:0007669"/>
    <property type="project" value="UniProtKB-UniRule"/>
</dbReference>
<evidence type="ECO:0000256" key="5">
    <source>
        <dbReference type="ARBA" id="ARBA00022723"/>
    </source>
</evidence>
<keyword evidence="7 15" id="KW-0408">Iron</keyword>
<feature type="binding site" description="via carbamate group" evidence="15">
    <location>
        <position position="121"/>
    </location>
    <ligand>
        <name>Mg(2+)</name>
        <dbReference type="ChEBI" id="CHEBI:18420"/>
    </ligand>
</feature>
<dbReference type="Pfam" id="PF00920">
    <property type="entry name" value="ILVD_EDD_N"/>
    <property type="match status" value="1"/>
</dbReference>
<dbReference type="KEGG" id="agl:PYTT_2448"/>
<comment type="caution">
    <text evidence="15">Lacks conserved residue(s) required for the propagation of feature annotation.</text>
</comment>
<dbReference type="EMBL" id="LT629973">
    <property type="protein sequence ID" value="SEH99983.1"/>
    <property type="molecule type" value="Genomic_DNA"/>
</dbReference>
<evidence type="ECO:0000256" key="4">
    <source>
        <dbReference type="ARBA" id="ARBA00022714"/>
    </source>
</evidence>
<evidence type="ECO:0000256" key="3">
    <source>
        <dbReference type="ARBA" id="ARBA00022605"/>
    </source>
</evidence>
<keyword evidence="6 15" id="KW-0460">Magnesium</keyword>
<accession>A0A1C7PA15</accession>
<dbReference type="STRING" id="1679444.PYTT_2448"/>
<proteinExistence type="inferred from homology"/>
<dbReference type="InterPro" id="IPR037237">
    <property type="entry name" value="IlvD/EDD_N"/>
</dbReference>
<comment type="cofactor">
    <cofactor evidence="1 15">
        <name>Mg(2+)</name>
        <dbReference type="ChEBI" id="CHEBI:18420"/>
    </cofactor>
</comment>
<dbReference type="Proteomes" id="UP000176204">
    <property type="component" value="Chromosome I"/>
</dbReference>
<dbReference type="InterPro" id="IPR042096">
    <property type="entry name" value="Dihydro-acid_dehy_C"/>
</dbReference>
<dbReference type="UniPathway" id="UPA00049">
    <property type="reaction ID" value="UER00061"/>
</dbReference>
<dbReference type="PATRIC" id="fig|1679444.3.peg.1250"/>
<dbReference type="UniPathway" id="UPA00047">
    <property type="reaction ID" value="UER00057"/>
</dbReference>
<gene>
    <name evidence="15" type="primary">ilvD</name>
    <name evidence="18" type="ORF">PYTT_2448</name>
</gene>
<evidence type="ECO:0000256" key="1">
    <source>
        <dbReference type="ARBA" id="ARBA00001946"/>
    </source>
</evidence>
<feature type="domain" description="Dihydroxy-acid/6-phosphogluconate dehydratase C-terminal" evidence="17">
    <location>
        <begin position="362"/>
        <end position="552"/>
    </location>
</feature>
<dbReference type="GO" id="GO:0000287">
    <property type="term" value="F:magnesium ion binding"/>
    <property type="evidence" value="ECO:0007669"/>
    <property type="project" value="UniProtKB-UniRule"/>
</dbReference>
<evidence type="ECO:0000256" key="7">
    <source>
        <dbReference type="ARBA" id="ARBA00023004"/>
    </source>
</evidence>
<name>A0A1C7PA15_9BACT</name>
<dbReference type="InterPro" id="IPR020558">
    <property type="entry name" value="DiOHA_6PGluconate_deHydtase_CS"/>
</dbReference>
<dbReference type="GO" id="GO:0005829">
    <property type="term" value="C:cytosol"/>
    <property type="evidence" value="ECO:0007669"/>
    <property type="project" value="TreeGrafter"/>
</dbReference>
<evidence type="ECO:0000256" key="2">
    <source>
        <dbReference type="ARBA" id="ARBA00006486"/>
    </source>
</evidence>
<feature type="binding site" evidence="15">
    <location>
        <position position="120"/>
    </location>
    <ligand>
        <name>Mg(2+)</name>
        <dbReference type="ChEBI" id="CHEBI:18420"/>
    </ligand>
</feature>
<dbReference type="InterPro" id="IPR000581">
    <property type="entry name" value="ILV_EDD_N"/>
</dbReference>
<evidence type="ECO:0000313" key="18">
    <source>
        <dbReference type="EMBL" id="SEH99983.1"/>
    </source>
</evidence>
<comment type="similarity">
    <text evidence="2 15">Belongs to the IlvD/Edd family.</text>
</comment>
<evidence type="ECO:0000259" key="16">
    <source>
        <dbReference type="Pfam" id="PF00920"/>
    </source>
</evidence>
<evidence type="ECO:0000256" key="10">
    <source>
        <dbReference type="ARBA" id="ARBA00023304"/>
    </source>
</evidence>
<dbReference type="HAMAP" id="MF_00012">
    <property type="entry name" value="IlvD"/>
    <property type="match status" value="1"/>
</dbReference>
<comment type="pathway">
    <text evidence="12 15">Amino-acid biosynthesis; L-valine biosynthesis; L-valine from pyruvate: step 3/4.</text>
</comment>
<evidence type="ECO:0000259" key="17">
    <source>
        <dbReference type="Pfam" id="PF24877"/>
    </source>
</evidence>
<dbReference type="NCBIfam" id="TIGR00110">
    <property type="entry name" value="ilvD"/>
    <property type="match status" value="1"/>
</dbReference>
<feature type="active site" description="Proton acceptor" evidence="15">
    <location>
        <position position="471"/>
    </location>
</feature>
<evidence type="ECO:0000256" key="8">
    <source>
        <dbReference type="ARBA" id="ARBA00023014"/>
    </source>
</evidence>
<feature type="binding site" evidence="15">
    <location>
        <position position="445"/>
    </location>
    <ligand>
        <name>Mg(2+)</name>
        <dbReference type="ChEBI" id="CHEBI:18420"/>
    </ligand>
</feature>
<dbReference type="FunFam" id="3.50.30.80:FF:000001">
    <property type="entry name" value="Dihydroxy-acid dehydratase"/>
    <property type="match status" value="1"/>
</dbReference>
<comment type="subunit">
    <text evidence="15">Homodimer.</text>
</comment>
<dbReference type="SUPFAM" id="SSF143975">
    <property type="entry name" value="IlvD/EDD N-terminal domain-like"/>
    <property type="match status" value="1"/>
</dbReference>
<comment type="function">
    <text evidence="15">Functions in the biosynthesis of branched-chain amino acids. Catalyzes the dehydration of (2R,3R)-2,3-dihydroxy-3-methylpentanoate (2,3-dihydroxy-3-methylvalerate) into 2-oxo-3-methylpentanoate (2-oxo-3-methylvalerate) and of (2R)-2,3-dihydroxy-3-methylbutanoate (2,3-dihydroxyisovalerate) into 2-oxo-3-methylbutanoate (2-oxoisovalerate), the penultimate precursor to L-isoleucine and L-valine, respectively.</text>
</comment>
<feature type="modified residue" description="N6-carboxylysine" evidence="15">
    <location>
        <position position="121"/>
    </location>
</feature>
<dbReference type="RefSeq" id="WP_067777462.1">
    <property type="nucleotide sequence ID" value="NZ_JACVVN010000012.1"/>
</dbReference>
<dbReference type="InterPro" id="IPR004404">
    <property type="entry name" value="DihydroxyA_deHydtase"/>
</dbReference>
<dbReference type="PROSITE" id="PS00886">
    <property type="entry name" value="ILVD_EDD_1"/>
    <property type="match status" value="1"/>
</dbReference>
<keyword evidence="8 15" id="KW-0411">Iron-sulfur</keyword>
<evidence type="ECO:0000256" key="13">
    <source>
        <dbReference type="ARBA" id="ARBA00029437"/>
    </source>
</evidence>
<evidence type="ECO:0000313" key="19">
    <source>
        <dbReference type="Proteomes" id="UP000176204"/>
    </source>
</evidence>
<dbReference type="Pfam" id="PF24877">
    <property type="entry name" value="ILV_EDD_C"/>
    <property type="match status" value="1"/>
</dbReference>
<evidence type="ECO:0000256" key="9">
    <source>
        <dbReference type="ARBA" id="ARBA00023239"/>
    </source>
</evidence>
<evidence type="ECO:0000256" key="6">
    <source>
        <dbReference type="ARBA" id="ARBA00022842"/>
    </source>
</evidence>
<sequence length="555" mass="59190">MLSDRTKAGFERAPHRSLMRATGMTDEDIERPFIAICNSFNEVIPGHVHLHEVAKLIKEEVRKAGGTPVEFNLPGVCDGIAMAHKGMKFSLPSRELIADSVETMLSAHAFDAMICIPNCDKIVPGMIMGALRCNVPTIFSSGGPMAAGRLADGTVLDLNSVFEAVARYKAGKISGGELREIECAACPGAGSCSGMFTANSMNCLTEVIGLSLPGNGSLLATSEERKEFWKETARRAVEMAKAEGPRPRDLVTQDAIDNAFAIDMAMGGSSNTVLHTLAIAHEAGVPYDMNRINEISRRTPNICKVAPSSRFHMEDVQRAGGISAIIHEISKVPGALHMECRTVSGKTLAELTDGCEILDPTVIHPLDQAYSPDGGLAVLFGNLAAEGSIVKKAGVHPDMMAHKGPAVIFESQEEACEGILAGKVKAGDVVVIRNEGPKGGPGMQEMLAPTSYIMGQGLGAKVALITDGRFSGATHGACIGHISPEAAEGGLIGLLRNGDIIEYSIPERRLEAHLSEEEIAERRKNWKPVHKEIDSSWLRRYQRLAGNASSGAVLK</sequence>
<dbReference type="NCBIfam" id="NF002068">
    <property type="entry name" value="PRK00911.1"/>
    <property type="match status" value="1"/>
</dbReference>
<keyword evidence="9 15" id="KW-0456">Lyase</keyword>
<dbReference type="AlphaFoldDB" id="A0A1C7PA15"/>
<keyword evidence="19" id="KW-1185">Reference proteome</keyword>
<keyword evidence="3 15" id="KW-0028">Amino-acid biosynthesis</keyword>
<dbReference type="InterPro" id="IPR056740">
    <property type="entry name" value="ILV_EDD_C"/>
</dbReference>
<evidence type="ECO:0000256" key="15">
    <source>
        <dbReference type="HAMAP-Rule" id="MF_00012"/>
    </source>
</evidence>
<comment type="catalytic activity">
    <reaction evidence="15">
        <text>(2R,3R)-2,3-dihydroxy-3-methylpentanoate = (S)-3-methyl-2-oxopentanoate + H2O</text>
        <dbReference type="Rhea" id="RHEA:27694"/>
        <dbReference type="ChEBI" id="CHEBI:15377"/>
        <dbReference type="ChEBI" id="CHEBI:35146"/>
        <dbReference type="ChEBI" id="CHEBI:49258"/>
        <dbReference type="EC" id="4.2.1.9"/>
    </reaction>
</comment>
<dbReference type="PROSITE" id="PS00887">
    <property type="entry name" value="ILVD_EDD_2"/>
    <property type="match status" value="1"/>
</dbReference>
<dbReference type="GO" id="GO:0004160">
    <property type="term" value="F:dihydroxy-acid dehydratase activity"/>
    <property type="evidence" value="ECO:0007669"/>
    <property type="project" value="UniProtKB-UniRule"/>
</dbReference>
<dbReference type="PANTHER" id="PTHR43661">
    <property type="entry name" value="D-XYLONATE DEHYDRATASE"/>
    <property type="match status" value="1"/>
</dbReference>
<organism evidence="18 19">
    <name type="scientific">Akkermansia glycaniphila</name>
    <dbReference type="NCBI Taxonomy" id="1679444"/>
    <lineage>
        <taxon>Bacteria</taxon>
        <taxon>Pseudomonadati</taxon>
        <taxon>Verrucomicrobiota</taxon>
        <taxon>Verrucomicrobiia</taxon>
        <taxon>Verrucomicrobiales</taxon>
        <taxon>Akkermansiaceae</taxon>
        <taxon>Akkermansia</taxon>
    </lineage>
</organism>
<evidence type="ECO:0000256" key="12">
    <source>
        <dbReference type="ARBA" id="ARBA00029436"/>
    </source>
</evidence>
<comment type="pathway">
    <text evidence="13 15">Amino-acid biosynthesis; L-isoleucine biosynthesis; L-isoleucine from 2-oxobutanoate: step 3/4.</text>
</comment>
<dbReference type="Gene3D" id="3.50.30.80">
    <property type="entry name" value="IlvD/EDD C-terminal domain-like"/>
    <property type="match status" value="1"/>
</dbReference>
<keyword evidence="10 15" id="KW-0100">Branched-chain amino acid biosynthesis</keyword>
<dbReference type="GO" id="GO:0051537">
    <property type="term" value="F:2 iron, 2 sulfur cluster binding"/>
    <property type="evidence" value="ECO:0007669"/>
    <property type="project" value="UniProtKB-UniRule"/>
</dbReference>
<dbReference type="OrthoDB" id="9807077at2"/>
<feature type="domain" description="Dihydroxy-acid/6-phosphogluconate dehydratase N-terminal" evidence="16">
    <location>
        <begin position="31"/>
        <end position="350"/>
    </location>
</feature>
<keyword evidence="4 15" id="KW-0001">2Fe-2S</keyword>
<dbReference type="PANTHER" id="PTHR43661:SF3">
    <property type="entry name" value="D-XYLONATE DEHYDRATASE YAGF-RELATED"/>
    <property type="match status" value="1"/>
</dbReference>